<dbReference type="Gene3D" id="3.20.140.10">
    <property type="entry name" value="nicotinate phosphoribosyltransferase"/>
    <property type="match status" value="1"/>
</dbReference>
<comment type="pathway">
    <text evidence="1">Cofactor biosynthesis; NAD(+) biosynthesis; nicotinate D-ribonucleotide from nicotinate: step 1/1.</text>
</comment>
<dbReference type="AlphaFoldDB" id="A0A5C1ALA1"/>
<gene>
    <name evidence="6" type="primary">pncB</name>
    <name evidence="6" type="ORF">PX52LOC_07095</name>
</gene>
<dbReference type="GO" id="GO:0004516">
    <property type="term" value="F:nicotinate phosphoribosyltransferase activity"/>
    <property type="evidence" value="ECO:0007669"/>
    <property type="project" value="UniProtKB-EC"/>
</dbReference>
<evidence type="ECO:0000256" key="2">
    <source>
        <dbReference type="ARBA" id="ARBA00013236"/>
    </source>
</evidence>
<dbReference type="InterPro" id="IPR036068">
    <property type="entry name" value="Nicotinate_pribotase-like_C"/>
</dbReference>
<sequence length="488" mass="54773">MPADPFAAKRQQMRDEFFDKLFLLGGWLGGTDSYKRTMWQAVPDIALAPASYSLTFRRSLPEPGADGQLIMAGHEAMLAQWFRRPLKRTDIELARQWYADHANTKAFPVELWDALLQQPGDEFPLPVDVWGFPGGQTFRAGVPCLVFEGPGGFVSYLEAAMCRYFAPVIQATKARLMKLATPRDAEFGLRSAPVEVCNLILLLARYVGGGGKLTSNDTAEFLYPELFQSIGTIGHEMMCARQSFDRSLADAEYEMMDRFVSRMGTASLLCDLVDAESVGLENALKVIRSHPETDRVGIRVDSGDIAGQCVLYFEQMRKAGMEPRLIVFEDEVSPEAVRKVYDTFREKTGLEPTMLFPGAGGYWWKLVHRDTVSAAFKRTATGGRPNTKFSNSPGKESLAGHLRVYGVGDTLVVADRSESIAGELLFVKLVDQGRIIYRESFEEQAARADRTWGRFTKMELSPVVGESMRRFREMREQEVAAVHERRKR</sequence>
<keyword evidence="7" id="KW-1185">Reference proteome</keyword>
<dbReference type="Proteomes" id="UP000324974">
    <property type="component" value="Chromosome"/>
</dbReference>
<evidence type="ECO:0000256" key="5">
    <source>
        <dbReference type="ARBA" id="ARBA00022642"/>
    </source>
</evidence>
<accession>A0A5C1ALA1</accession>
<dbReference type="RefSeq" id="WP_149114343.1">
    <property type="nucleotide sequence ID" value="NZ_CP042425.1"/>
</dbReference>
<keyword evidence="3" id="KW-0597">Phosphoprotein</keyword>
<organism evidence="6 7">
    <name type="scientific">Limnoglobus roseus</name>
    <dbReference type="NCBI Taxonomy" id="2598579"/>
    <lineage>
        <taxon>Bacteria</taxon>
        <taxon>Pseudomonadati</taxon>
        <taxon>Planctomycetota</taxon>
        <taxon>Planctomycetia</taxon>
        <taxon>Gemmatales</taxon>
        <taxon>Gemmataceae</taxon>
        <taxon>Limnoglobus</taxon>
    </lineage>
</organism>
<keyword evidence="6" id="KW-0328">Glycosyltransferase</keyword>
<dbReference type="KEGG" id="lrs:PX52LOC_07095"/>
<dbReference type="PANTHER" id="PTHR11098:SF1">
    <property type="entry name" value="NICOTINATE PHOSPHORIBOSYLTRANSFERASE"/>
    <property type="match status" value="1"/>
</dbReference>
<dbReference type="UniPathway" id="UPA00253">
    <property type="reaction ID" value="UER00457"/>
</dbReference>
<dbReference type="SUPFAM" id="SSF51690">
    <property type="entry name" value="Nicotinate/Quinolinate PRTase C-terminal domain-like"/>
    <property type="match status" value="1"/>
</dbReference>
<name>A0A5C1ALA1_9BACT</name>
<reference evidence="7" key="1">
    <citation type="submission" date="2019-08" db="EMBL/GenBank/DDBJ databases">
        <title>Limnoglobus roseus gen. nov., sp. nov., a novel freshwater planctomycete with a giant genome from the family Gemmataceae.</title>
        <authorList>
            <person name="Kulichevskaya I.S."/>
            <person name="Naumoff D.G."/>
            <person name="Miroshnikov K."/>
            <person name="Ivanova A."/>
            <person name="Philippov D.A."/>
            <person name="Hakobyan A."/>
            <person name="Rijpstra I.C."/>
            <person name="Sinninghe Damste J.S."/>
            <person name="Liesack W."/>
            <person name="Dedysh S.N."/>
        </authorList>
    </citation>
    <scope>NUCLEOTIDE SEQUENCE [LARGE SCALE GENOMIC DNA]</scope>
    <source>
        <strain evidence="7">PX52</strain>
    </source>
</reference>
<dbReference type="GO" id="GO:0005829">
    <property type="term" value="C:cytosol"/>
    <property type="evidence" value="ECO:0007669"/>
    <property type="project" value="TreeGrafter"/>
</dbReference>
<proteinExistence type="predicted"/>
<dbReference type="PANTHER" id="PTHR11098">
    <property type="entry name" value="NICOTINATE PHOSPHORIBOSYLTRANSFERASE"/>
    <property type="match status" value="1"/>
</dbReference>
<dbReference type="GO" id="GO:0016757">
    <property type="term" value="F:glycosyltransferase activity"/>
    <property type="evidence" value="ECO:0007669"/>
    <property type="project" value="UniProtKB-KW"/>
</dbReference>
<evidence type="ECO:0000256" key="4">
    <source>
        <dbReference type="ARBA" id="ARBA00022598"/>
    </source>
</evidence>
<dbReference type="OrthoDB" id="232952at2"/>
<evidence type="ECO:0000256" key="3">
    <source>
        <dbReference type="ARBA" id="ARBA00022553"/>
    </source>
</evidence>
<dbReference type="EC" id="6.3.4.21" evidence="2"/>
<dbReference type="GO" id="GO:0034355">
    <property type="term" value="P:NAD+ biosynthetic process via the salvage pathway"/>
    <property type="evidence" value="ECO:0007669"/>
    <property type="project" value="TreeGrafter"/>
</dbReference>
<dbReference type="InterPro" id="IPR007229">
    <property type="entry name" value="Nic_PRibTrfase-Fam"/>
</dbReference>
<protein>
    <recommendedName>
        <fullName evidence="2">nicotinate phosphoribosyltransferase</fullName>
        <ecNumber evidence="2">6.3.4.21</ecNumber>
    </recommendedName>
</protein>
<evidence type="ECO:0000313" key="7">
    <source>
        <dbReference type="Proteomes" id="UP000324974"/>
    </source>
</evidence>
<keyword evidence="6" id="KW-0808">Transferase</keyword>
<dbReference type="EMBL" id="CP042425">
    <property type="protein sequence ID" value="QEL20011.1"/>
    <property type="molecule type" value="Genomic_DNA"/>
</dbReference>
<keyword evidence="4 6" id="KW-0436">Ligase</keyword>
<evidence type="ECO:0000256" key="1">
    <source>
        <dbReference type="ARBA" id="ARBA00004952"/>
    </source>
</evidence>
<keyword evidence="5" id="KW-0662">Pyridine nucleotide biosynthesis</keyword>
<evidence type="ECO:0000313" key="6">
    <source>
        <dbReference type="EMBL" id="QEL20011.1"/>
    </source>
</evidence>